<accession>A0A6N2NCR5</accession>
<protein>
    <submittedName>
        <fullName evidence="1">Uncharacterized protein</fullName>
    </submittedName>
</protein>
<sequence length="198" mass="22675">MPVYGKCLLYIDGVRRNHQVSGIDLFSRDMVMLPELVKETGNWWFLVGGRCFPCRSTEFNPAPEWIPRRGMARLGNNSIPVPSKFSRGRCLNCYSGPVQSIAGFFTCLVSECIQAIRIVLDFQGIQEKTGKHPLFIAENAAGPKPWFIYCVCFEGLFLLLTKLKIWTLLDHDGYLYESFYLRACLEEKPAHHVNIRFC</sequence>
<dbReference type="EMBL" id="CAADRP010002229">
    <property type="protein sequence ID" value="VFU63800.1"/>
    <property type="molecule type" value="Genomic_DNA"/>
</dbReference>
<name>A0A6N2NCR5_SALVM</name>
<gene>
    <name evidence="1" type="ORF">SVIM_LOCUS486671</name>
</gene>
<dbReference type="AlphaFoldDB" id="A0A6N2NCR5"/>
<reference evidence="1" key="1">
    <citation type="submission" date="2019-03" db="EMBL/GenBank/DDBJ databases">
        <authorList>
            <person name="Mank J."/>
            <person name="Almeida P."/>
        </authorList>
    </citation>
    <scope>NUCLEOTIDE SEQUENCE</scope>
    <source>
        <strain evidence="1">78183</strain>
    </source>
</reference>
<evidence type="ECO:0000313" key="1">
    <source>
        <dbReference type="EMBL" id="VFU63800.1"/>
    </source>
</evidence>
<organism evidence="1">
    <name type="scientific">Salix viminalis</name>
    <name type="common">Common osier</name>
    <name type="synonym">Basket willow</name>
    <dbReference type="NCBI Taxonomy" id="40686"/>
    <lineage>
        <taxon>Eukaryota</taxon>
        <taxon>Viridiplantae</taxon>
        <taxon>Streptophyta</taxon>
        <taxon>Embryophyta</taxon>
        <taxon>Tracheophyta</taxon>
        <taxon>Spermatophyta</taxon>
        <taxon>Magnoliopsida</taxon>
        <taxon>eudicotyledons</taxon>
        <taxon>Gunneridae</taxon>
        <taxon>Pentapetalae</taxon>
        <taxon>rosids</taxon>
        <taxon>fabids</taxon>
        <taxon>Malpighiales</taxon>
        <taxon>Salicaceae</taxon>
        <taxon>Saliceae</taxon>
        <taxon>Salix</taxon>
    </lineage>
</organism>
<proteinExistence type="predicted"/>